<accession>A0A8A3PKA7</accession>
<dbReference type="Proteomes" id="UP000672032">
    <property type="component" value="Chromosome 6"/>
</dbReference>
<reference evidence="1" key="1">
    <citation type="submission" date="2020-10" db="EMBL/GenBank/DDBJ databases">
        <title>Genome Sequence of Monilinia vaccinii-corymbosi Sheds Light on Mummy Berry Disease Infection of Blueberry and Mating Type.</title>
        <authorList>
            <person name="Yow A.G."/>
            <person name="Zhang Y."/>
            <person name="Bansal K."/>
            <person name="Eacker S.M."/>
            <person name="Sullivan S."/>
            <person name="Liachko I."/>
            <person name="Cubeta M.A."/>
            <person name="Rollins J.A."/>
            <person name="Ashrafi H."/>
        </authorList>
    </citation>
    <scope>NUCLEOTIDE SEQUENCE</scope>
    <source>
        <strain evidence="1">RL-1</strain>
    </source>
</reference>
<evidence type="ECO:0000313" key="1">
    <source>
        <dbReference type="EMBL" id="QSZ35837.1"/>
    </source>
</evidence>
<gene>
    <name evidence="1" type="ORF">DSL72_006959</name>
</gene>
<dbReference type="EMBL" id="CP063410">
    <property type="protein sequence ID" value="QSZ35837.1"/>
    <property type="molecule type" value="Genomic_DNA"/>
</dbReference>
<evidence type="ECO:0000313" key="2">
    <source>
        <dbReference type="Proteomes" id="UP000672032"/>
    </source>
</evidence>
<organism evidence="1 2">
    <name type="scientific">Monilinia vaccinii-corymbosi</name>
    <dbReference type="NCBI Taxonomy" id="61207"/>
    <lineage>
        <taxon>Eukaryota</taxon>
        <taxon>Fungi</taxon>
        <taxon>Dikarya</taxon>
        <taxon>Ascomycota</taxon>
        <taxon>Pezizomycotina</taxon>
        <taxon>Leotiomycetes</taxon>
        <taxon>Helotiales</taxon>
        <taxon>Sclerotiniaceae</taxon>
        <taxon>Monilinia</taxon>
    </lineage>
</organism>
<dbReference type="AlphaFoldDB" id="A0A8A3PKA7"/>
<name>A0A8A3PKA7_9HELO</name>
<sequence length="100" mass="11521">MQHIWMTTPTTMSWPMKLEIDVVAMLSRSGIVFYQLLDRCLLRPGIRWHGQQIRGENSLYNSICLDSPPVRKRKSLQMRASVRCLGESAVMDSISKPENE</sequence>
<protein>
    <submittedName>
        <fullName evidence="1">Uncharacterized protein</fullName>
    </submittedName>
</protein>
<keyword evidence="2" id="KW-1185">Reference proteome</keyword>
<proteinExistence type="predicted"/>